<protein>
    <submittedName>
        <fullName evidence="2">Uncharacterized protein</fullName>
    </submittedName>
</protein>
<comment type="caution">
    <text evidence="2">The sequence shown here is derived from an EMBL/GenBank/DDBJ whole genome shotgun (WGS) entry which is preliminary data.</text>
</comment>
<sequence length="79" mass="8502">MAFNLSSIILSFGIIGRFFCYQYCDQPPGLPCNYLPPQGSLVTTLSEQGKVVPSFAMSMGPLGRLIRSDPNIFGIDVGG</sequence>
<evidence type="ECO:0000313" key="3">
    <source>
        <dbReference type="Proteomes" id="UP000824782"/>
    </source>
</evidence>
<organism evidence="2 3">
    <name type="scientific">Engystomops pustulosus</name>
    <name type="common">Tungara frog</name>
    <name type="synonym">Physalaemus pustulosus</name>
    <dbReference type="NCBI Taxonomy" id="76066"/>
    <lineage>
        <taxon>Eukaryota</taxon>
        <taxon>Metazoa</taxon>
        <taxon>Chordata</taxon>
        <taxon>Craniata</taxon>
        <taxon>Vertebrata</taxon>
        <taxon>Euteleostomi</taxon>
        <taxon>Amphibia</taxon>
        <taxon>Batrachia</taxon>
        <taxon>Anura</taxon>
        <taxon>Neobatrachia</taxon>
        <taxon>Hyloidea</taxon>
        <taxon>Leptodactylidae</taxon>
        <taxon>Leiuperinae</taxon>
        <taxon>Engystomops</taxon>
    </lineage>
</organism>
<feature type="chain" id="PRO_5044023431" evidence="1">
    <location>
        <begin position="21"/>
        <end position="79"/>
    </location>
</feature>
<gene>
    <name evidence="2" type="ORF">GDO81_023550</name>
</gene>
<accession>A0AAV6YLX0</accession>
<feature type="signal peptide" evidence="1">
    <location>
        <begin position="1"/>
        <end position="20"/>
    </location>
</feature>
<dbReference type="Proteomes" id="UP000824782">
    <property type="component" value="Unassembled WGS sequence"/>
</dbReference>
<dbReference type="EMBL" id="WNYA01025244">
    <property type="protein sequence ID" value="KAG8537931.1"/>
    <property type="molecule type" value="Genomic_DNA"/>
</dbReference>
<evidence type="ECO:0000256" key="1">
    <source>
        <dbReference type="SAM" id="SignalP"/>
    </source>
</evidence>
<keyword evidence="1" id="KW-0732">Signal</keyword>
<proteinExistence type="predicted"/>
<reference evidence="2" key="1">
    <citation type="thesis" date="2020" institute="ProQuest LLC" country="789 East Eisenhower Parkway, Ann Arbor, MI, USA">
        <title>Comparative Genomics and Chromosome Evolution.</title>
        <authorList>
            <person name="Mudd A.B."/>
        </authorList>
    </citation>
    <scope>NUCLEOTIDE SEQUENCE</scope>
    <source>
        <strain evidence="2">237g6f4</strain>
        <tissue evidence="2">Blood</tissue>
    </source>
</reference>
<dbReference type="AlphaFoldDB" id="A0AAV6YLX0"/>
<evidence type="ECO:0000313" key="2">
    <source>
        <dbReference type="EMBL" id="KAG8537931.1"/>
    </source>
</evidence>
<name>A0AAV6YLX0_ENGPU</name>
<keyword evidence="3" id="KW-1185">Reference proteome</keyword>